<reference evidence="1 2" key="1">
    <citation type="submission" date="2020-09" db="EMBL/GenBank/DDBJ databases">
        <title>Genome seq and assembly of Chryseobacterium sp.</title>
        <authorList>
            <person name="Chhetri G."/>
        </authorList>
    </citation>
    <scope>NUCLEOTIDE SEQUENCE [LARGE SCALE GENOMIC DNA]</scope>
    <source>
        <strain evidence="1 2">GCR10</strain>
    </source>
</reference>
<evidence type="ECO:0000313" key="2">
    <source>
        <dbReference type="Proteomes" id="UP000637299"/>
    </source>
</evidence>
<accession>A0ABR8ZDY8</accession>
<organism evidence="1 2">
    <name type="scientific">Chryseobacterium caseinilyticum</name>
    <dbReference type="NCBI Taxonomy" id="2771428"/>
    <lineage>
        <taxon>Bacteria</taxon>
        <taxon>Pseudomonadati</taxon>
        <taxon>Bacteroidota</taxon>
        <taxon>Flavobacteriia</taxon>
        <taxon>Flavobacteriales</taxon>
        <taxon>Weeksellaceae</taxon>
        <taxon>Chryseobacterium group</taxon>
        <taxon>Chryseobacterium</taxon>
    </lineage>
</organism>
<proteinExistence type="predicted"/>
<gene>
    <name evidence="1" type="ORF">IC610_13900</name>
</gene>
<evidence type="ECO:0000313" key="1">
    <source>
        <dbReference type="EMBL" id="MBD8083509.1"/>
    </source>
</evidence>
<protein>
    <submittedName>
        <fullName evidence="1">Uncharacterized protein</fullName>
    </submittedName>
</protein>
<dbReference type="EMBL" id="JACYFS010000004">
    <property type="protein sequence ID" value="MBD8083509.1"/>
    <property type="molecule type" value="Genomic_DNA"/>
</dbReference>
<sequence length="231" mass="26879">MGKKVYSQEEFSHLMLDEISKLREVYIQNRDNLSLSMIKTDFEDYVELLYDPSFEPAPPKEIEDGREEFLKKFRGSNLDGEIDINVKSFIDAFKKATNLKFVYTYFLLLNNTSVSLGFRFTNQDNLTDELDRNTNDIFYMVENSILQNRGADQFISNVTQFHTDYHKFINDQKISATWHSKDIISDAVNIIKKNPNNIMMFFILSNGKLSTATHAVISGKIEPFNRGKQWP</sequence>
<keyword evidence="2" id="KW-1185">Reference proteome</keyword>
<dbReference type="Proteomes" id="UP000637299">
    <property type="component" value="Unassembled WGS sequence"/>
</dbReference>
<dbReference type="RefSeq" id="WP_191737411.1">
    <property type="nucleotide sequence ID" value="NZ_JACYFS010000004.1"/>
</dbReference>
<comment type="caution">
    <text evidence="1">The sequence shown here is derived from an EMBL/GenBank/DDBJ whole genome shotgun (WGS) entry which is preliminary data.</text>
</comment>
<name>A0ABR8ZDY8_9FLAO</name>